<name>A0A507E4J7_9FUNG</name>
<comment type="function">
    <text evidence="3">Regulates mitochondrial small subunit maturation by controlling 15S rRNA 5'-end processing. Localizes to the 5' precursor of the 15S rRNA in a position that is subsequently occupied by mS47 in the mature yeast mtSSU. Uses structure and sequence-specific RNA recognition, binding to a single-stranded region of the precursor and specifically recognizing bases -6 to -1. The exchange of Ccm1 for mS47 is coupled to the irreversible removal of precursor rRNA that is accompanied by conformational changes of the mitoribosomal proteins uS5m and mS26. These conformational changes signal completion of 5'-end rRNA processing through protection of the mature 5'-end of the 15S rRNA and stabilization of mS47. The removal of the 5' precursor together with the dissociation of Ccm1 may be catalyzed by the 5'-3' exoribonuclease Pet127. Involved in the specific removal of group I introns in mitochondrial encoded transcripts.</text>
</comment>
<evidence type="ECO:0000256" key="3">
    <source>
        <dbReference type="ARBA" id="ARBA00044493"/>
    </source>
</evidence>
<dbReference type="SUPFAM" id="SSF81901">
    <property type="entry name" value="HCP-like"/>
    <property type="match status" value="1"/>
</dbReference>
<evidence type="ECO:0008006" key="8">
    <source>
        <dbReference type="Google" id="ProtNLM"/>
    </source>
</evidence>
<sequence>MQSNNALQFVRSAVTENSFARALVAFTKLSQADKSEFAKTAEATALARNIAERGLLFSPSSARPQFSTASIAALHQELPNSPDAQTAHVKSLIGDRKVSYAVVEAVKQKPMHASVKSAVILGLARLGSPDVSLKLVDKWIKKDEEVKANLHALEGVVFQAAFDNGVDVREAERLLELLKKVEGYTVPATLYLRLAAGFAHSGDLESTMKYLKEYMSVSGAKPESGYYKILITAYSKLGNPAGAALAYQSLRDAGFFADETDLKNLIDVHGRSGDVEAAVKYYKECVAPPAARSKPVDTETDTASKPDNKPQSLQFFKPSPKMNAALIETYATNNQLANAWNHWRKSWGTLSGFKFNLAPKFYAESIAAHFLKVPDFTQAIADAEKAGDLGVKRFQMAHTGFSGSMVLRGLVQLSSNPLRDEASRARAAAMVPELVAALHQAPPAPLSTSETLPEPAVKAVAVPKTDSDVGAKKKNKKKNKTASETVTSETTATEILPASFSADATGSTSKLDIPVTEAASTASTAASEPTQAAVTASSVVTDSNVAPDVKSTTTDSSVEKPEVKADNATTAEPVTQRATTPETFSEPSTASTTSASSELEAAKAERRKISLEVNQALFHRYRRSLFFGIDKTVMVFYKAQADLPSATAHLEKCVASGHISGDILNSYLETIALAAERQVGGALDVTTPLTRVMQHFATLAPQSERSNIAMNHVVRACRSNAAALCGIEGMTLKEAVTKWVECGGIASSIQSPELLAFMKEQGIVSLLEREQ</sequence>
<dbReference type="AlphaFoldDB" id="A0A507E4J7"/>
<evidence type="ECO:0000256" key="1">
    <source>
        <dbReference type="ARBA" id="ARBA00006192"/>
    </source>
</evidence>
<feature type="compositionally biased region" description="Polar residues" evidence="5">
    <location>
        <begin position="546"/>
        <end position="556"/>
    </location>
</feature>
<dbReference type="Proteomes" id="UP000320333">
    <property type="component" value="Unassembled WGS sequence"/>
</dbReference>
<keyword evidence="7" id="KW-1185">Reference proteome</keyword>
<evidence type="ECO:0000256" key="5">
    <source>
        <dbReference type="SAM" id="MobiDB-lite"/>
    </source>
</evidence>
<dbReference type="PANTHER" id="PTHR47447:SF17">
    <property type="entry name" value="OS12G0638900 PROTEIN"/>
    <property type="match status" value="1"/>
</dbReference>
<dbReference type="OrthoDB" id="185373at2759"/>
<evidence type="ECO:0000256" key="4">
    <source>
        <dbReference type="ARBA" id="ARBA00044511"/>
    </source>
</evidence>
<dbReference type="STRING" id="246404.A0A507E4J7"/>
<evidence type="ECO:0000256" key="2">
    <source>
        <dbReference type="ARBA" id="ARBA00022737"/>
    </source>
</evidence>
<protein>
    <recommendedName>
        <fullName evidence="8">Pentacotripeptide-repeat region of PRORP domain-containing protein</fullName>
    </recommendedName>
</protein>
<gene>
    <name evidence="6" type="ORF">CcCBS67573_g09194</name>
</gene>
<feature type="compositionally biased region" description="Polar residues" evidence="5">
    <location>
        <begin position="567"/>
        <end position="577"/>
    </location>
</feature>
<dbReference type="InterPro" id="IPR002885">
    <property type="entry name" value="PPR_rpt"/>
</dbReference>
<feature type="region of interest" description="Disordered" evidence="5">
    <location>
        <begin position="460"/>
        <end position="489"/>
    </location>
</feature>
<evidence type="ECO:0000313" key="6">
    <source>
        <dbReference type="EMBL" id="TPX58048.1"/>
    </source>
</evidence>
<keyword evidence="2" id="KW-0677">Repeat</keyword>
<proteinExistence type="inferred from homology"/>
<evidence type="ECO:0000313" key="7">
    <source>
        <dbReference type="Proteomes" id="UP000320333"/>
    </source>
</evidence>
<comment type="caution">
    <text evidence="6">The sequence shown here is derived from an EMBL/GenBank/DDBJ whole genome shotgun (WGS) entry which is preliminary data.</text>
</comment>
<organism evidence="6 7">
    <name type="scientific">Chytriomyces confervae</name>
    <dbReference type="NCBI Taxonomy" id="246404"/>
    <lineage>
        <taxon>Eukaryota</taxon>
        <taxon>Fungi</taxon>
        <taxon>Fungi incertae sedis</taxon>
        <taxon>Chytridiomycota</taxon>
        <taxon>Chytridiomycota incertae sedis</taxon>
        <taxon>Chytridiomycetes</taxon>
        <taxon>Chytridiales</taxon>
        <taxon>Chytriomycetaceae</taxon>
        <taxon>Chytriomyces</taxon>
    </lineage>
</organism>
<dbReference type="Gene3D" id="1.25.40.10">
    <property type="entry name" value="Tetratricopeptide repeat domain"/>
    <property type="match status" value="1"/>
</dbReference>
<feature type="compositionally biased region" description="Low complexity" evidence="5">
    <location>
        <begin position="578"/>
        <end position="599"/>
    </location>
</feature>
<dbReference type="EMBL" id="QEAP01000750">
    <property type="protein sequence ID" value="TPX58048.1"/>
    <property type="molecule type" value="Genomic_DNA"/>
</dbReference>
<accession>A0A507E4J7</accession>
<dbReference type="PANTHER" id="PTHR47447">
    <property type="entry name" value="OS03G0856100 PROTEIN"/>
    <property type="match status" value="1"/>
</dbReference>
<comment type="similarity">
    <text evidence="1">Belongs to the CCM1 family.</text>
</comment>
<feature type="compositionally biased region" description="Basic and acidic residues" evidence="5">
    <location>
        <begin position="294"/>
        <end position="308"/>
    </location>
</feature>
<reference evidence="6 7" key="1">
    <citation type="journal article" date="2019" name="Sci. Rep.">
        <title>Comparative genomics of chytrid fungi reveal insights into the obligate biotrophic and pathogenic lifestyle of Synchytrium endobioticum.</title>
        <authorList>
            <person name="van de Vossenberg B.T.L.H."/>
            <person name="Warris S."/>
            <person name="Nguyen H.D.T."/>
            <person name="van Gent-Pelzer M.P.E."/>
            <person name="Joly D.L."/>
            <person name="van de Geest H.C."/>
            <person name="Bonants P.J.M."/>
            <person name="Smith D.S."/>
            <person name="Levesque C.A."/>
            <person name="van der Lee T.A.J."/>
        </authorList>
    </citation>
    <scope>NUCLEOTIDE SEQUENCE [LARGE SCALE GENOMIC DNA]</scope>
    <source>
        <strain evidence="6 7">CBS 675.73</strain>
    </source>
</reference>
<dbReference type="Pfam" id="PF01535">
    <property type="entry name" value="PPR"/>
    <property type="match status" value="1"/>
</dbReference>
<dbReference type="InterPro" id="IPR011990">
    <property type="entry name" value="TPR-like_helical_dom_sf"/>
</dbReference>
<feature type="region of interest" description="Disordered" evidence="5">
    <location>
        <begin position="546"/>
        <end position="599"/>
    </location>
</feature>
<feature type="region of interest" description="Disordered" evidence="5">
    <location>
        <begin position="292"/>
        <end position="311"/>
    </location>
</feature>
<comment type="subunit">
    <text evidence="4">Binds to mitochondrial small subunit 15S rRNA.</text>
</comment>